<evidence type="ECO:0000259" key="12">
    <source>
        <dbReference type="PROSITE" id="PS51293"/>
    </source>
</evidence>
<feature type="domain" description="ELM2" evidence="11">
    <location>
        <begin position="369"/>
        <end position="549"/>
    </location>
</feature>
<dbReference type="GO" id="GO:0004842">
    <property type="term" value="F:ubiquitin-protein transferase activity"/>
    <property type="evidence" value="ECO:0007669"/>
    <property type="project" value="TreeGrafter"/>
</dbReference>
<dbReference type="CDD" id="cd15571">
    <property type="entry name" value="ePHD"/>
    <property type="match status" value="1"/>
</dbReference>
<dbReference type="GO" id="GO:0043565">
    <property type="term" value="F:sequence-specific DNA binding"/>
    <property type="evidence" value="ECO:0007669"/>
    <property type="project" value="InterPro"/>
</dbReference>
<dbReference type="InterPro" id="IPR011011">
    <property type="entry name" value="Znf_FYVE_PHD"/>
</dbReference>
<evidence type="ECO:0000259" key="8">
    <source>
        <dbReference type="PROSITE" id="PS50016"/>
    </source>
</evidence>
<keyword evidence="15" id="KW-1185">Reference proteome</keyword>
<organism evidence="14 15">
    <name type="scientific">Mucor plumbeus</name>
    <dbReference type="NCBI Taxonomy" id="97098"/>
    <lineage>
        <taxon>Eukaryota</taxon>
        <taxon>Fungi</taxon>
        <taxon>Fungi incertae sedis</taxon>
        <taxon>Mucoromycota</taxon>
        <taxon>Mucoromycotina</taxon>
        <taxon>Mucoromycetes</taxon>
        <taxon>Mucorales</taxon>
        <taxon>Mucorineae</taxon>
        <taxon>Mucoraceae</taxon>
        <taxon>Mucor</taxon>
    </lineage>
</organism>
<gene>
    <name evidence="14" type="ORF">INT46_001880</name>
</gene>
<keyword evidence="4" id="KW-0238">DNA-binding</keyword>
<feature type="domain" description="SANT" evidence="12">
    <location>
        <begin position="554"/>
        <end position="605"/>
    </location>
</feature>
<evidence type="ECO:0000256" key="3">
    <source>
        <dbReference type="ARBA" id="ARBA00022833"/>
    </source>
</evidence>
<dbReference type="PROSITE" id="PS51156">
    <property type="entry name" value="ELM2"/>
    <property type="match status" value="1"/>
</dbReference>
<dbReference type="InterPro" id="IPR013083">
    <property type="entry name" value="Znf_RING/FYVE/PHD"/>
</dbReference>
<dbReference type="InterPro" id="IPR034732">
    <property type="entry name" value="EPHD"/>
</dbReference>
<dbReference type="Gene3D" id="3.30.40.10">
    <property type="entry name" value="Zinc/RING finger domain, C3HC4 (zinc finger)"/>
    <property type="match status" value="3"/>
</dbReference>
<keyword evidence="2 6" id="KW-0863">Zinc-finger</keyword>
<dbReference type="OrthoDB" id="336088at2759"/>
<dbReference type="GO" id="GO:0003682">
    <property type="term" value="F:chromatin binding"/>
    <property type="evidence" value="ECO:0007669"/>
    <property type="project" value="InterPro"/>
</dbReference>
<feature type="domain" description="PHD-type" evidence="13">
    <location>
        <begin position="830"/>
        <end position="969"/>
    </location>
</feature>
<evidence type="ECO:0000256" key="2">
    <source>
        <dbReference type="ARBA" id="ARBA00022771"/>
    </source>
</evidence>
<dbReference type="PROSITE" id="PS51038">
    <property type="entry name" value="BAH"/>
    <property type="match status" value="1"/>
</dbReference>
<dbReference type="PROSITE" id="PS51293">
    <property type="entry name" value="SANT"/>
    <property type="match status" value="1"/>
</dbReference>
<feature type="compositionally biased region" description="Polar residues" evidence="7">
    <location>
        <begin position="451"/>
        <end position="461"/>
    </location>
</feature>
<dbReference type="SMART" id="SM00249">
    <property type="entry name" value="PHD"/>
    <property type="match status" value="3"/>
</dbReference>
<dbReference type="InterPro" id="IPR000949">
    <property type="entry name" value="ELM2_dom"/>
</dbReference>
<dbReference type="GO" id="GO:0006355">
    <property type="term" value="P:regulation of DNA-templated transcription"/>
    <property type="evidence" value="ECO:0007669"/>
    <property type="project" value="InterPro"/>
</dbReference>
<feature type="region of interest" description="Disordered" evidence="7">
    <location>
        <begin position="289"/>
        <end position="319"/>
    </location>
</feature>
<dbReference type="Pfam" id="PF01426">
    <property type="entry name" value="BAH"/>
    <property type="match status" value="1"/>
</dbReference>
<protein>
    <submittedName>
        <fullName evidence="14">Uncharacterized protein</fullName>
    </submittedName>
</protein>
<dbReference type="Gene3D" id="3.30.50.10">
    <property type="entry name" value="Erythroid Transcription Factor GATA-1, subunit A"/>
    <property type="match status" value="1"/>
</dbReference>
<name>A0A8H7V4N2_9FUNG</name>
<dbReference type="PROSITE" id="PS01359">
    <property type="entry name" value="ZF_PHD_1"/>
    <property type="match status" value="1"/>
</dbReference>
<evidence type="ECO:0000259" key="11">
    <source>
        <dbReference type="PROSITE" id="PS51156"/>
    </source>
</evidence>
<dbReference type="Pfam" id="PF13831">
    <property type="entry name" value="PHD_2"/>
    <property type="match status" value="1"/>
</dbReference>
<comment type="caution">
    <text evidence="14">The sequence shown here is derived from an EMBL/GenBank/DDBJ whole genome shotgun (WGS) entry which is preliminary data.</text>
</comment>
<accession>A0A8H7V4N2</accession>
<evidence type="ECO:0000256" key="1">
    <source>
        <dbReference type="ARBA" id="ARBA00022723"/>
    </source>
</evidence>
<evidence type="ECO:0000259" key="13">
    <source>
        <dbReference type="PROSITE" id="PS51805"/>
    </source>
</evidence>
<dbReference type="Pfam" id="PF13832">
    <property type="entry name" value="zf-HC5HC2H_2"/>
    <property type="match status" value="1"/>
</dbReference>
<dbReference type="Pfam" id="PF00628">
    <property type="entry name" value="PHD"/>
    <property type="match status" value="1"/>
</dbReference>
<dbReference type="InterPro" id="IPR009057">
    <property type="entry name" value="Homeodomain-like_sf"/>
</dbReference>
<evidence type="ECO:0000313" key="15">
    <source>
        <dbReference type="Proteomes" id="UP000650833"/>
    </source>
</evidence>
<dbReference type="EMBL" id="JAEPRC010000139">
    <property type="protein sequence ID" value="KAG2207035.1"/>
    <property type="molecule type" value="Genomic_DNA"/>
</dbReference>
<dbReference type="CDD" id="cd15497">
    <property type="entry name" value="PHD1_Snt2p_like"/>
    <property type="match status" value="1"/>
</dbReference>
<evidence type="ECO:0000259" key="10">
    <source>
        <dbReference type="PROSITE" id="PS51038"/>
    </source>
</evidence>
<dbReference type="GO" id="GO:0048189">
    <property type="term" value="C:Lid2 complex"/>
    <property type="evidence" value="ECO:0007669"/>
    <property type="project" value="TreeGrafter"/>
</dbReference>
<dbReference type="GO" id="GO:0008270">
    <property type="term" value="F:zinc ion binding"/>
    <property type="evidence" value="ECO:0007669"/>
    <property type="project" value="UniProtKB-KW"/>
</dbReference>
<dbReference type="PANTHER" id="PTHR47672:SF1">
    <property type="entry name" value="E3 UBIQUITIN-PROTEIN LIGASE SNT2"/>
    <property type="match status" value="1"/>
</dbReference>
<feature type="compositionally biased region" description="Low complexity" evidence="7">
    <location>
        <begin position="234"/>
        <end position="256"/>
    </location>
</feature>
<dbReference type="Gene3D" id="2.30.30.490">
    <property type="match status" value="1"/>
</dbReference>
<dbReference type="InterPro" id="IPR000679">
    <property type="entry name" value="Znf_GATA"/>
</dbReference>
<evidence type="ECO:0000313" key="14">
    <source>
        <dbReference type="EMBL" id="KAG2207035.1"/>
    </source>
</evidence>
<dbReference type="InterPro" id="IPR013088">
    <property type="entry name" value="Znf_NHR/GATA"/>
</dbReference>
<proteinExistence type="predicted"/>
<keyword evidence="3" id="KW-0862">Zinc</keyword>
<evidence type="ECO:0000256" key="4">
    <source>
        <dbReference type="ARBA" id="ARBA00023125"/>
    </source>
</evidence>
<dbReference type="PANTHER" id="PTHR47672">
    <property type="entry name" value="E3 UBIQUITIN-PROTEIN LIGASE SNT2"/>
    <property type="match status" value="1"/>
</dbReference>
<dbReference type="InterPro" id="IPR029617">
    <property type="entry name" value="Snt2"/>
</dbReference>
<dbReference type="SUPFAM" id="SSF57716">
    <property type="entry name" value="Glucocorticoid receptor-like (DNA-binding domain)"/>
    <property type="match status" value="1"/>
</dbReference>
<dbReference type="AlphaFoldDB" id="A0A8H7V4N2"/>
<feature type="region of interest" description="Disordered" evidence="7">
    <location>
        <begin position="230"/>
        <end position="263"/>
    </location>
</feature>
<evidence type="ECO:0000256" key="7">
    <source>
        <dbReference type="SAM" id="MobiDB-lite"/>
    </source>
</evidence>
<dbReference type="InterPro" id="IPR001025">
    <property type="entry name" value="BAH_dom"/>
</dbReference>
<keyword evidence="1" id="KW-0479">Metal-binding</keyword>
<sequence length="1115" mass="126266">MSDIKTAHNTTETELNDGTTIYINDHVYLASEHLGEPYYIGRVMEFCTSHKRKGLQVRIAWYNRLKDIINRKSADPCLLVATMHSDINPVSSIRGKCTVMHKYYVPNIDVYRKQQDHFYYNQLYDRYIQRVYDVVPCETVQNVPMDTLEALKSRYQFIVVEQGKAADLTVARRICCVCQQWCQSAVSVKCAGCQKSYHMSCLNPPLVRKPSKGFAWQCAFCTRQEVLAESNPDSPVTSASHTRSSSKASSPESSESLHQQQTTKELSIAAATAAVVATKAELKRQVRATRSQVKQQQQQETLSLNSMVAEETSSNNSETINKKLKPTIKKEGPQVQQMKMTHMWPFRYFGVNTAITDILDVDDRIYPRAKSRIGAKYQANVLDFVPPNPNFNHNANSYNLSSISPRGLYPDINNTSSVRESFDDFNSNITSSARGSFDDIKSFSKARSARGSDTSNGNNIIKSERDADPSNNSSANLRPVRGTDDTITVIYRPGILDEAKIDDYMDAVKQLKNIPLPPYNSDLMDRALYELELNNYDTDIAYENMSKLNGDDFKHIVEWSPAEIEAFEQSIRNHGHDLNYAKTAVKTKDMADIVRYFYQWKKTDRYQPVYSEWTKIYRPLKKFKKFPRDKEREAEEAARLEKENELEIDSEEDTDLTIVPKATYSTKPYQCMNCLTEQSRIWRRSPSDFDRKRKIFSKVLCNDCGIFWLKYAKTKPISPETRIANIAMSSSSNNATNNSSQFGGSDSKRKKINEFGMRKRFKEDREYLQFDPSPCTICHVMGAATTRLYTCYTCGMSVHNDCYGVKDKADRIGWRCDPCQNREKPVASYVYECVLCYNTASKHQPLKMTSGYCWAHVQCATFIPEIKFVKPSLLSPVEYIGCVNPARIDANCSLCDEKRGACVSCSDCHKNVHVQCAIENNYRLVFEIQPYNAKNHCNSQSYPIIPAGLFGPDSASGIMVPQVFCPGHSTTGKSLIGLDARTTDDLRETSLFTFSKNYKKISSNSTPAMRRYLAASSFCQSKKTAKKIPDPLDAVIEALSVDASLSASTVSSHSRSRAILTSLSPSSSSPTSRSLSCSNCPAKYSPIWWSIGSDLYSHRRICQRCHHKDKLNHVH</sequence>
<feature type="domain" description="BAH" evidence="10">
    <location>
        <begin position="19"/>
        <end position="135"/>
    </location>
</feature>
<dbReference type="SUPFAM" id="SSF57903">
    <property type="entry name" value="FYVE/PHD zinc finger"/>
    <property type="match status" value="2"/>
</dbReference>
<dbReference type="PROSITE" id="PS50016">
    <property type="entry name" value="ZF_PHD_2"/>
    <property type="match status" value="1"/>
</dbReference>
<dbReference type="PROSITE" id="PS51805">
    <property type="entry name" value="EPHD"/>
    <property type="match status" value="1"/>
</dbReference>
<feature type="domain" description="GATA-type" evidence="9">
    <location>
        <begin position="665"/>
        <end position="731"/>
    </location>
</feature>
<feature type="region of interest" description="Disordered" evidence="7">
    <location>
        <begin position="447"/>
        <end position="479"/>
    </location>
</feature>
<dbReference type="GO" id="GO:0036205">
    <property type="term" value="P:histone catabolic process"/>
    <property type="evidence" value="ECO:0007669"/>
    <property type="project" value="TreeGrafter"/>
</dbReference>
<evidence type="ECO:0000256" key="5">
    <source>
        <dbReference type="ARBA" id="ARBA00023242"/>
    </source>
</evidence>
<dbReference type="InterPro" id="IPR043151">
    <property type="entry name" value="BAH_sf"/>
</dbReference>
<evidence type="ECO:0000256" key="6">
    <source>
        <dbReference type="PROSITE-ProRule" id="PRU00094"/>
    </source>
</evidence>
<dbReference type="Gene3D" id="1.10.10.60">
    <property type="entry name" value="Homeodomain-like"/>
    <property type="match status" value="1"/>
</dbReference>
<dbReference type="InterPro" id="IPR019786">
    <property type="entry name" value="Zinc_finger_PHD-type_CS"/>
</dbReference>
<dbReference type="SMART" id="SM00439">
    <property type="entry name" value="BAH"/>
    <property type="match status" value="1"/>
</dbReference>
<dbReference type="FunFam" id="1.10.10.60:FF:000012">
    <property type="entry name" value="Metastasis-associated 1 family, member 3"/>
    <property type="match status" value="1"/>
</dbReference>
<dbReference type="SUPFAM" id="SSF46689">
    <property type="entry name" value="Homeodomain-like"/>
    <property type="match status" value="1"/>
</dbReference>
<dbReference type="SMART" id="SM00401">
    <property type="entry name" value="ZnF_GATA"/>
    <property type="match status" value="1"/>
</dbReference>
<dbReference type="PROSITE" id="PS50114">
    <property type="entry name" value="GATA_ZN_FINGER_2"/>
    <property type="match status" value="1"/>
</dbReference>
<keyword evidence="5" id="KW-0539">Nucleus</keyword>
<dbReference type="InterPro" id="IPR017884">
    <property type="entry name" value="SANT_dom"/>
</dbReference>
<dbReference type="Proteomes" id="UP000650833">
    <property type="component" value="Unassembled WGS sequence"/>
</dbReference>
<feature type="domain" description="PHD-type" evidence="8">
    <location>
        <begin position="172"/>
        <end position="224"/>
    </location>
</feature>
<dbReference type="InterPro" id="IPR001965">
    <property type="entry name" value="Znf_PHD"/>
</dbReference>
<dbReference type="CDD" id="cd00202">
    <property type="entry name" value="ZnF_GATA"/>
    <property type="match status" value="1"/>
</dbReference>
<evidence type="ECO:0000259" key="9">
    <source>
        <dbReference type="PROSITE" id="PS50114"/>
    </source>
</evidence>
<reference evidence="14" key="1">
    <citation type="submission" date="2020-12" db="EMBL/GenBank/DDBJ databases">
        <title>Metabolic potential, ecology and presence of endohyphal bacteria is reflected in genomic diversity of Mucoromycotina.</title>
        <authorList>
            <person name="Muszewska A."/>
            <person name="Okrasinska A."/>
            <person name="Steczkiewicz K."/>
            <person name="Drgas O."/>
            <person name="Orlowska M."/>
            <person name="Perlinska-Lenart U."/>
            <person name="Aleksandrzak-Piekarczyk T."/>
            <person name="Szatraj K."/>
            <person name="Zielenkiewicz U."/>
            <person name="Pilsyk S."/>
            <person name="Malc E."/>
            <person name="Mieczkowski P."/>
            <person name="Kruszewska J.S."/>
            <person name="Biernat P."/>
            <person name="Pawlowska J."/>
        </authorList>
    </citation>
    <scope>NUCLEOTIDE SEQUENCE</scope>
    <source>
        <strain evidence="14">CBS 226.32</strain>
    </source>
</reference>
<dbReference type="InterPro" id="IPR019787">
    <property type="entry name" value="Znf_PHD-finger"/>
</dbReference>